<sequence>MYNCLIDSSMRPVYIYIDYFLTSHSLAGMLRSGYSCIRREKVIIPASKPYISLIGNQNAARQTDGTVLGTYRSASITNSVNAAVGSTGMLAVALGIAGDTAMFYGVRIVGTQYKLLDDTGSHYFYQSYIE</sequence>
<evidence type="ECO:0000313" key="2">
    <source>
        <dbReference type="Proteomes" id="UP000077755"/>
    </source>
</evidence>
<gene>
    <name evidence="1" type="ORF">DCAR_0624333</name>
</gene>
<reference evidence="1" key="1">
    <citation type="journal article" date="2016" name="Nat. Genet.">
        <title>A high-quality carrot genome assembly provides new insights into carotenoid accumulation and asterid genome evolution.</title>
        <authorList>
            <person name="Iorizzo M."/>
            <person name="Ellison S."/>
            <person name="Senalik D."/>
            <person name="Zeng P."/>
            <person name="Satapoomin P."/>
            <person name="Huang J."/>
            <person name="Bowman M."/>
            <person name="Iovene M."/>
            <person name="Sanseverino W."/>
            <person name="Cavagnaro P."/>
            <person name="Yildiz M."/>
            <person name="Macko-Podgorni A."/>
            <person name="Moranska E."/>
            <person name="Grzebelus E."/>
            <person name="Grzebelus D."/>
            <person name="Ashrafi H."/>
            <person name="Zheng Z."/>
            <person name="Cheng S."/>
            <person name="Spooner D."/>
            <person name="Van Deynze A."/>
            <person name="Simon P."/>
        </authorList>
    </citation>
    <scope>NUCLEOTIDE SEQUENCE</scope>
    <source>
        <tissue evidence="1">Leaf</tissue>
    </source>
</reference>
<dbReference type="SUPFAM" id="SSF51126">
    <property type="entry name" value="Pectin lyase-like"/>
    <property type="match status" value="1"/>
</dbReference>
<name>A0AAF0XEM3_DAUCS</name>
<dbReference type="PANTHER" id="PTHR31321:SF31">
    <property type="entry name" value="PECTINESTERASE QRT1"/>
    <property type="match status" value="1"/>
</dbReference>
<organism evidence="1 2">
    <name type="scientific">Daucus carota subsp. sativus</name>
    <name type="common">Carrot</name>
    <dbReference type="NCBI Taxonomy" id="79200"/>
    <lineage>
        <taxon>Eukaryota</taxon>
        <taxon>Viridiplantae</taxon>
        <taxon>Streptophyta</taxon>
        <taxon>Embryophyta</taxon>
        <taxon>Tracheophyta</taxon>
        <taxon>Spermatophyta</taxon>
        <taxon>Magnoliopsida</taxon>
        <taxon>eudicotyledons</taxon>
        <taxon>Gunneridae</taxon>
        <taxon>Pentapetalae</taxon>
        <taxon>asterids</taxon>
        <taxon>campanulids</taxon>
        <taxon>Apiales</taxon>
        <taxon>Apiaceae</taxon>
        <taxon>Apioideae</taxon>
        <taxon>Scandiceae</taxon>
        <taxon>Daucinae</taxon>
        <taxon>Daucus</taxon>
        <taxon>Daucus sect. Daucus</taxon>
    </lineage>
</organism>
<dbReference type="InterPro" id="IPR011050">
    <property type="entry name" value="Pectin_lyase_fold/virulence"/>
</dbReference>
<accession>A0AAF0XEM3</accession>
<dbReference type="AlphaFoldDB" id="A0AAF0XEM3"/>
<proteinExistence type="predicted"/>
<dbReference type="EMBL" id="CP093348">
    <property type="protein sequence ID" value="WOH04921.1"/>
    <property type="molecule type" value="Genomic_DNA"/>
</dbReference>
<keyword evidence="2" id="KW-1185">Reference proteome</keyword>
<evidence type="ECO:0000313" key="1">
    <source>
        <dbReference type="EMBL" id="WOH04921.1"/>
    </source>
</evidence>
<dbReference type="Gene3D" id="2.160.20.10">
    <property type="entry name" value="Single-stranded right-handed beta-helix, Pectin lyase-like"/>
    <property type="match status" value="1"/>
</dbReference>
<reference evidence="1" key="2">
    <citation type="submission" date="2022-03" db="EMBL/GenBank/DDBJ databases">
        <title>Draft title - Genomic analysis of global carrot germplasm unveils the trajectory of domestication and the origin of high carotenoid orange carrot.</title>
        <authorList>
            <person name="Iorizzo M."/>
            <person name="Ellison S."/>
            <person name="Senalik D."/>
            <person name="Macko-Podgorni A."/>
            <person name="Grzebelus D."/>
            <person name="Bostan H."/>
            <person name="Rolling W."/>
            <person name="Curaba J."/>
            <person name="Simon P."/>
        </authorList>
    </citation>
    <scope>NUCLEOTIDE SEQUENCE</scope>
    <source>
        <tissue evidence="1">Leaf</tissue>
    </source>
</reference>
<dbReference type="Proteomes" id="UP000077755">
    <property type="component" value="Chromosome 6"/>
</dbReference>
<dbReference type="GO" id="GO:0030599">
    <property type="term" value="F:pectinesterase activity"/>
    <property type="evidence" value="ECO:0007669"/>
    <property type="project" value="TreeGrafter"/>
</dbReference>
<dbReference type="PANTHER" id="PTHR31321">
    <property type="entry name" value="ACYL-COA THIOESTER HYDROLASE YBHC-RELATED"/>
    <property type="match status" value="1"/>
</dbReference>
<dbReference type="GO" id="GO:0045490">
    <property type="term" value="P:pectin catabolic process"/>
    <property type="evidence" value="ECO:0007669"/>
    <property type="project" value="TreeGrafter"/>
</dbReference>
<protein>
    <submittedName>
        <fullName evidence="1">Uncharacterized protein</fullName>
    </submittedName>
</protein>
<dbReference type="InterPro" id="IPR012334">
    <property type="entry name" value="Pectin_lyas_fold"/>
</dbReference>